<dbReference type="PANTHER" id="PTHR10709">
    <property type="entry name" value="ACTIN-RELATED PROTEIN 2/3 COMPLEX SUBUNIT 1"/>
    <property type="match status" value="1"/>
</dbReference>
<evidence type="ECO:0000256" key="2">
    <source>
        <dbReference type="ARBA" id="ARBA00006260"/>
    </source>
</evidence>
<evidence type="ECO:0000256" key="4">
    <source>
        <dbReference type="ARBA" id="ARBA00022574"/>
    </source>
</evidence>
<dbReference type="InterPro" id="IPR015943">
    <property type="entry name" value="WD40/YVTN_repeat-like_dom_sf"/>
</dbReference>
<evidence type="ECO:0000256" key="6">
    <source>
        <dbReference type="ARBA" id="ARBA00023203"/>
    </source>
</evidence>
<evidence type="ECO:0000256" key="7">
    <source>
        <dbReference type="ARBA" id="ARBA00023212"/>
    </source>
</evidence>
<dbReference type="SUPFAM" id="SSF50978">
    <property type="entry name" value="WD40 repeat-like"/>
    <property type="match status" value="1"/>
</dbReference>
<evidence type="ECO:0000256" key="5">
    <source>
        <dbReference type="ARBA" id="ARBA00022737"/>
    </source>
</evidence>
<evidence type="ECO:0000256" key="8">
    <source>
        <dbReference type="ARBA" id="ARBA00041244"/>
    </source>
</evidence>
<keyword evidence="3" id="KW-0963">Cytoplasm</keyword>
<evidence type="ECO:0000256" key="3">
    <source>
        <dbReference type="ARBA" id="ARBA00022490"/>
    </source>
</evidence>
<keyword evidence="6" id="KW-0009">Actin-binding</keyword>
<dbReference type="SMART" id="SM00320">
    <property type="entry name" value="WD40"/>
    <property type="match status" value="5"/>
</dbReference>
<sequence>MQASLVRRLEEPDIEVINCHAISHDEQFLALCPNCEEIDMFQLLSEKYQRSDVLTKHSQRVTGLDWSCFGRLLSVSEDRTAFVWERGTSDGTWRSSNVELKAQRAALCAAWSPNGELFAVGLSSKDTALCYWKEEVNCWVAMKVGKSKAAITSLAWHSSSQFLATGSTDRYCVVYDVSMSESGDLTPSFGTPQVTEDAGSWINDIAFSNGNVLAFTCQDATVRFKSLVGGADAPVEIVRWLGLPFLRLAFVGRTQLVACGFDYVPVLFVQRDGAWQVAGSLDVGGAPSGGPAGVVRESFDEARQRFRGSTGGKASKPGSWHSNTITSCCPLKDGRFSTSALDGTVLVWEMSS</sequence>
<dbReference type="InterPro" id="IPR036322">
    <property type="entry name" value="WD40_repeat_dom_sf"/>
</dbReference>
<protein>
    <recommendedName>
        <fullName evidence="8">Arp2/3 complex 41 kDa subunit</fullName>
    </recommendedName>
    <alternativeName>
        <fullName evidence="9">p41-ARC</fullName>
    </alternativeName>
</protein>
<evidence type="ECO:0000256" key="9">
    <source>
        <dbReference type="ARBA" id="ARBA00041789"/>
    </source>
</evidence>
<evidence type="ECO:0000256" key="1">
    <source>
        <dbReference type="ARBA" id="ARBA00004245"/>
    </source>
</evidence>
<comment type="subcellular location">
    <subcellularLocation>
        <location evidence="1">Cytoplasm</location>
        <location evidence="1">Cytoskeleton</location>
    </subcellularLocation>
</comment>
<keyword evidence="11" id="KW-1185">Reference proteome</keyword>
<dbReference type="InterPro" id="IPR001680">
    <property type="entry name" value="WD40_rpt"/>
</dbReference>
<evidence type="ECO:0000313" key="11">
    <source>
        <dbReference type="Proteomes" id="UP001642464"/>
    </source>
</evidence>
<keyword evidence="7" id="KW-0206">Cytoskeleton</keyword>
<proteinExistence type="inferred from homology"/>
<comment type="similarity">
    <text evidence="2">Belongs to the WD repeat ARPC1 family.</text>
</comment>
<dbReference type="InterPro" id="IPR017383">
    <property type="entry name" value="ARPC1"/>
</dbReference>
<keyword evidence="4" id="KW-0853">WD repeat</keyword>
<dbReference type="PANTHER" id="PTHR10709:SF2">
    <property type="entry name" value="ACTIN-RELATED PROTEIN 2_3 COMPLEX SUBUNIT"/>
    <property type="match status" value="1"/>
</dbReference>
<dbReference type="Gene3D" id="2.130.10.10">
    <property type="entry name" value="YVTN repeat-like/Quinoprotein amine dehydrogenase"/>
    <property type="match status" value="1"/>
</dbReference>
<evidence type="ECO:0000313" key="10">
    <source>
        <dbReference type="EMBL" id="CAK9042875.1"/>
    </source>
</evidence>
<comment type="caution">
    <text evidence="10">The sequence shown here is derived from an EMBL/GenBank/DDBJ whole genome shotgun (WGS) entry which is preliminary data.</text>
</comment>
<name>A0ABP0LXS4_9DINO</name>
<reference evidence="10 11" key="1">
    <citation type="submission" date="2024-02" db="EMBL/GenBank/DDBJ databases">
        <authorList>
            <person name="Chen Y."/>
            <person name="Shah S."/>
            <person name="Dougan E. K."/>
            <person name="Thang M."/>
            <person name="Chan C."/>
        </authorList>
    </citation>
    <scope>NUCLEOTIDE SEQUENCE [LARGE SCALE GENOMIC DNA]</scope>
</reference>
<dbReference type="EMBL" id="CAXAMM010018191">
    <property type="protein sequence ID" value="CAK9042875.1"/>
    <property type="molecule type" value="Genomic_DNA"/>
</dbReference>
<keyword evidence="5" id="KW-0677">Repeat</keyword>
<dbReference type="Pfam" id="PF00400">
    <property type="entry name" value="WD40"/>
    <property type="match status" value="4"/>
</dbReference>
<organism evidence="10 11">
    <name type="scientific">Durusdinium trenchii</name>
    <dbReference type="NCBI Taxonomy" id="1381693"/>
    <lineage>
        <taxon>Eukaryota</taxon>
        <taxon>Sar</taxon>
        <taxon>Alveolata</taxon>
        <taxon>Dinophyceae</taxon>
        <taxon>Suessiales</taxon>
        <taxon>Symbiodiniaceae</taxon>
        <taxon>Durusdinium</taxon>
    </lineage>
</organism>
<accession>A0ABP0LXS4</accession>
<dbReference type="Proteomes" id="UP001642464">
    <property type="component" value="Unassembled WGS sequence"/>
</dbReference>
<gene>
    <name evidence="10" type="ORF">SCF082_LOCUS24601</name>
</gene>